<accession>A0ABQ3FDN3</accession>
<organism evidence="1 2">
    <name type="scientific">Kushneria pakistanensis</name>
    <dbReference type="NCBI Taxonomy" id="1508770"/>
    <lineage>
        <taxon>Bacteria</taxon>
        <taxon>Pseudomonadati</taxon>
        <taxon>Pseudomonadota</taxon>
        <taxon>Gammaproteobacteria</taxon>
        <taxon>Oceanospirillales</taxon>
        <taxon>Halomonadaceae</taxon>
        <taxon>Kushneria</taxon>
    </lineage>
</organism>
<dbReference type="EMBL" id="BMZM01000001">
    <property type="protein sequence ID" value="GHC19873.1"/>
    <property type="molecule type" value="Genomic_DNA"/>
</dbReference>
<evidence type="ECO:0000313" key="1">
    <source>
        <dbReference type="EMBL" id="GHC19873.1"/>
    </source>
</evidence>
<keyword evidence="2" id="KW-1185">Reference proteome</keyword>
<comment type="caution">
    <text evidence="1">The sequence shown here is derived from an EMBL/GenBank/DDBJ whole genome shotgun (WGS) entry which is preliminary data.</text>
</comment>
<name>A0ABQ3FDN3_9GAMM</name>
<gene>
    <name evidence="1" type="ORF">GCM10010082_09550</name>
</gene>
<protein>
    <submittedName>
        <fullName evidence="1">Uncharacterized protein</fullName>
    </submittedName>
</protein>
<dbReference type="Proteomes" id="UP000604243">
    <property type="component" value="Unassembled WGS sequence"/>
</dbReference>
<sequence length="78" mass="8661">MFGQIALWRPADAMTNAVMGQKRRCNPKLKGMLYTGSGQQWMQALLFCLPLPLAMGCLPVTLSGKELFTQRCLICVVI</sequence>
<reference evidence="2" key="1">
    <citation type="journal article" date="2019" name="Int. J. Syst. Evol. Microbiol.">
        <title>The Global Catalogue of Microorganisms (GCM) 10K type strain sequencing project: providing services to taxonomists for standard genome sequencing and annotation.</title>
        <authorList>
            <consortium name="The Broad Institute Genomics Platform"/>
            <consortium name="The Broad Institute Genome Sequencing Center for Infectious Disease"/>
            <person name="Wu L."/>
            <person name="Ma J."/>
        </authorList>
    </citation>
    <scope>NUCLEOTIDE SEQUENCE [LARGE SCALE GENOMIC DNA]</scope>
    <source>
        <strain evidence="2">KCTC 42082</strain>
    </source>
</reference>
<proteinExistence type="predicted"/>
<evidence type="ECO:0000313" key="2">
    <source>
        <dbReference type="Proteomes" id="UP000604243"/>
    </source>
</evidence>